<dbReference type="Pfam" id="PF00135">
    <property type="entry name" value="COesterase"/>
    <property type="match status" value="1"/>
</dbReference>
<feature type="active site" description="Charge relay system" evidence="3">
    <location>
        <position position="340"/>
    </location>
</feature>
<evidence type="ECO:0000256" key="2">
    <source>
        <dbReference type="ARBA" id="ARBA00022801"/>
    </source>
</evidence>
<feature type="compositionally biased region" description="Low complexity" evidence="5">
    <location>
        <begin position="1"/>
        <end position="27"/>
    </location>
</feature>
<dbReference type="EC" id="3.1.1.-" evidence="4"/>
<gene>
    <name evidence="7" type="ordered locus">Gbro_0812</name>
</gene>
<evidence type="ECO:0000313" key="8">
    <source>
        <dbReference type="Proteomes" id="UP000001219"/>
    </source>
</evidence>
<dbReference type="GO" id="GO:0004104">
    <property type="term" value="F:cholinesterase activity"/>
    <property type="evidence" value="ECO:0007669"/>
    <property type="project" value="InterPro"/>
</dbReference>
<dbReference type="Proteomes" id="UP000001219">
    <property type="component" value="Chromosome"/>
</dbReference>
<feature type="domain" description="Carboxylesterase type B" evidence="6">
    <location>
        <begin position="25"/>
        <end position="521"/>
    </location>
</feature>
<dbReference type="InterPro" id="IPR002018">
    <property type="entry name" value="CarbesteraseB"/>
</dbReference>
<dbReference type="EMBL" id="CP001802">
    <property type="protein sequence ID" value="ACY20126.1"/>
    <property type="molecule type" value="Genomic_DNA"/>
</dbReference>
<feature type="active site" description="Acyl-ester intermediate" evidence="3">
    <location>
        <position position="216"/>
    </location>
</feature>
<evidence type="ECO:0000256" key="3">
    <source>
        <dbReference type="PIRSR" id="PIRSR600997-1"/>
    </source>
</evidence>
<dbReference type="KEGG" id="gbr:Gbro_0812"/>
<reference evidence="7 8" key="2">
    <citation type="journal article" date="2010" name="Stand. Genomic Sci.">
        <title>Complete genome sequence of Gordonia bronchialis type strain (3410).</title>
        <authorList>
            <person name="Ivanova N."/>
            <person name="Sikorski J."/>
            <person name="Jando M."/>
            <person name="Lapidus A."/>
            <person name="Nolan M."/>
            <person name="Lucas S."/>
            <person name="Del Rio T.G."/>
            <person name="Tice H."/>
            <person name="Copeland A."/>
            <person name="Cheng J.F."/>
            <person name="Chen F."/>
            <person name="Bruce D."/>
            <person name="Goodwin L."/>
            <person name="Pitluck S."/>
            <person name="Mavromatis K."/>
            <person name="Ovchinnikova G."/>
            <person name="Pati A."/>
            <person name="Chen A."/>
            <person name="Palaniappan K."/>
            <person name="Land M."/>
            <person name="Hauser L."/>
            <person name="Chang Y.J."/>
            <person name="Jeffries C.D."/>
            <person name="Chain P."/>
            <person name="Saunders E."/>
            <person name="Han C."/>
            <person name="Detter J.C."/>
            <person name="Brettin T."/>
            <person name="Rohde M."/>
            <person name="Goker M."/>
            <person name="Bristow J."/>
            <person name="Eisen J.A."/>
            <person name="Markowitz V."/>
            <person name="Hugenholtz P."/>
            <person name="Klenk H.P."/>
            <person name="Kyrpides N.C."/>
        </authorList>
    </citation>
    <scope>NUCLEOTIDE SEQUENCE [LARGE SCALE GENOMIC DNA]</scope>
    <source>
        <strain evidence="8">ATCC 25592 / DSM 43247 / BCRC 13721 / JCM 3198 / KCTC 3076 / NBRC 16047 / NCTC 10667</strain>
    </source>
</reference>
<feature type="region of interest" description="Disordered" evidence="5">
    <location>
        <begin position="1"/>
        <end position="28"/>
    </location>
</feature>
<dbReference type="HOGENOM" id="CLU_006586_16_0_11"/>
<evidence type="ECO:0000256" key="1">
    <source>
        <dbReference type="ARBA" id="ARBA00005964"/>
    </source>
</evidence>
<comment type="similarity">
    <text evidence="1 4">Belongs to the type-B carboxylesterase/lipase family.</text>
</comment>
<dbReference type="STRING" id="526226.Gbro_0812"/>
<evidence type="ECO:0000256" key="4">
    <source>
        <dbReference type="RuleBase" id="RU361235"/>
    </source>
</evidence>
<dbReference type="InterPro" id="IPR050309">
    <property type="entry name" value="Type-B_Carboxylest/Lipase"/>
</dbReference>
<dbReference type="eggNOG" id="COG2272">
    <property type="taxonomic scope" value="Bacteria"/>
</dbReference>
<evidence type="ECO:0000256" key="5">
    <source>
        <dbReference type="SAM" id="MobiDB-lite"/>
    </source>
</evidence>
<sequence>MSTDNTPRAAAPTADDAAVPADGAQPAVRTHLGPVRGRRRESGAGAVDVWRGIPFAAPPVGELRWRRARPATPFEGEFDAATTGPVCPQERNPAIRLGADTVMDEDCLNCNVWRPADTGPDARLPVMVWIHGGAYVFGSGSQPLYDGARLSATGGVVVVTFNYRLGALGFADLSALGDEFETNAALSDVLAALGWVRDTIGAFGGDPANVTVFGESAGGGIVTTLLTMPAAHGLFHRAIAQSSPATSMYEQARAQRVTAAFLEALGLGDSPSVDQLREVDAAATVVASMRAFTDVPSTNPGTIAFAPVIDGDLVPQHPLDVFRAGESHPVPLLIGTNRDEANLFKWMKSPLMPITTADIERMFADIAREHPEVTLPARAEVAAAYSGLRPKVAGLGVARDVAFRMPTIWVADAHSARAPVYVYRFDWATRMLRMLRLGAAHATELPYVWGNLVSGSKDITFLLGGRADGEKLSRRTLGRWAAFARTGVPDVDDDNQDAPEWVGYTTDSRAVLVIDAQDRVVDDLDADLRRAWGADVLGFR</sequence>
<dbReference type="Gene3D" id="3.40.50.1820">
    <property type="entry name" value="alpha/beta hydrolase"/>
    <property type="match status" value="1"/>
</dbReference>
<dbReference type="PROSITE" id="PS00122">
    <property type="entry name" value="CARBOXYLESTERASE_B_1"/>
    <property type="match status" value="1"/>
</dbReference>
<evidence type="ECO:0000313" key="7">
    <source>
        <dbReference type="EMBL" id="ACY20126.1"/>
    </source>
</evidence>
<keyword evidence="2 4" id="KW-0378">Hydrolase</keyword>
<dbReference type="InterPro" id="IPR029058">
    <property type="entry name" value="AB_hydrolase_fold"/>
</dbReference>
<feature type="active site" description="Charge relay system" evidence="3">
    <location>
        <position position="441"/>
    </location>
</feature>
<name>D0L301_GORB4</name>
<reference evidence="8" key="1">
    <citation type="submission" date="2009-10" db="EMBL/GenBank/DDBJ databases">
        <title>The complete chromosome of Gordonia bronchialis DSM 43247.</title>
        <authorList>
            <consortium name="US DOE Joint Genome Institute (JGI-PGF)"/>
            <person name="Lucas S."/>
            <person name="Copeland A."/>
            <person name="Lapidus A."/>
            <person name="Glavina del Rio T."/>
            <person name="Dalin E."/>
            <person name="Tice H."/>
            <person name="Bruce D."/>
            <person name="Goodwin L."/>
            <person name="Pitluck S."/>
            <person name="Kyrpides N."/>
            <person name="Mavromatis K."/>
            <person name="Ivanova N."/>
            <person name="Ovchinnikova G."/>
            <person name="Saunders E."/>
            <person name="Brettin T."/>
            <person name="Detter J.C."/>
            <person name="Han C."/>
            <person name="Larimer F."/>
            <person name="Land M."/>
            <person name="Hauser L."/>
            <person name="Markowitz V."/>
            <person name="Cheng J.-F."/>
            <person name="Hugenholtz P."/>
            <person name="Woyke T."/>
            <person name="Wu D."/>
            <person name="Jando M."/>
            <person name="Schneider S."/>
            <person name="Goeker M."/>
            <person name="Klenk H.-P."/>
            <person name="Eisen J.A."/>
        </authorList>
    </citation>
    <scope>NUCLEOTIDE SEQUENCE [LARGE SCALE GENOMIC DNA]</scope>
    <source>
        <strain evidence="8">ATCC 25592 / DSM 43247 / BCRC 13721 / JCM 3198 / KCTC 3076 / NBRC 16047 / NCTC 10667</strain>
    </source>
</reference>
<dbReference type="PANTHER" id="PTHR11559">
    <property type="entry name" value="CARBOXYLESTERASE"/>
    <property type="match status" value="1"/>
</dbReference>
<dbReference type="OrthoDB" id="3199405at2"/>
<dbReference type="PRINTS" id="PR00878">
    <property type="entry name" value="CHOLNESTRASE"/>
</dbReference>
<accession>D0L301</accession>
<dbReference type="RefSeq" id="WP_012832708.1">
    <property type="nucleotide sequence ID" value="NC_013441.1"/>
</dbReference>
<evidence type="ECO:0000259" key="6">
    <source>
        <dbReference type="Pfam" id="PF00135"/>
    </source>
</evidence>
<protein>
    <recommendedName>
        <fullName evidence="4">Carboxylic ester hydrolase</fullName>
        <ecNumber evidence="4">3.1.1.-</ecNumber>
    </recommendedName>
</protein>
<proteinExistence type="inferred from homology"/>
<dbReference type="SUPFAM" id="SSF53474">
    <property type="entry name" value="alpha/beta-Hydrolases"/>
    <property type="match status" value="1"/>
</dbReference>
<dbReference type="InterPro" id="IPR019826">
    <property type="entry name" value="Carboxylesterase_B_AS"/>
</dbReference>
<dbReference type="InterPro" id="IPR000997">
    <property type="entry name" value="Cholinesterase"/>
</dbReference>
<dbReference type="ESTHER" id="gorb4-d0l301">
    <property type="family name" value="Carb_B_Bacteria"/>
</dbReference>
<organism evidence="7 8">
    <name type="scientific">Gordonia bronchialis (strain ATCC 25592 / DSM 43247 / BCRC 13721 / JCM 3198 / KCTC 3076 / NBRC 16047 / NCTC 10667)</name>
    <name type="common">Rhodococcus bronchialis</name>
    <dbReference type="NCBI Taxonomy" id="526226"/>
    <lineage>
        <taxon>Bacteria</taxon>
        <taxon>Bacillati</taxon>
        <taxon>Actinomycetota</taxon>
        <taxon>Actinomycetes</taxon>
        <taxon>Mycobacteriales</taxon>
        <taxon>Gordoniaceae</taxon>
        <taxon>Gordonia</taxon>
    </lineage>
</organism>
<keyword evidence="8" id="KW-1185">Reference proteome</keyword>
<dbReference type="AlphaFoldDB" id="D0L301"/>